<dbReference type="Proteomes" id="UP000321113">
    <property type="component" value="Unassembled WGS sequence"/>
</dbReference>
<keyword evidence="3" id="KW-0067">ATP-binding</keyword>
<comment type="caution">
    <text evidence="5">The sequence shown here is derived from an EMBL/GenBank/DDBJ whole genome shotgun (WGS) entry which is preliminary data.</text>
</comment>
<dbReference type="CDD" id="cd01129">
    <property type="entry name" value="PulE-GspE-like"/>
    <property type="match status" value="1"/>
</dbReference>
<feature type="domain" description="Bacterial type II secretion system protein E" evidence="4">
    <location>
        <begin position="357"/>
        <end position="371"/>
    </location>
</feature>
<keyword evidence="6" id="KW-1185">Reference proteome</keyword>
<dbReference type="GO" id="GO:0005524">
    <property type="term" value="F:ATP binding"/>
    <property type="evidence" value="ECO:0007669"/>
    <property type="project" value="UniProtKB-KW"/>
</dbReference>
<evidence type="ECO:0000313" key="6">
    <source>
        <dbReference type="Proteomes" id="UP000321113"/>
    </source>
</evidence>
<dbReference type="EMBL" id="BJXK01000017">
    <property type="protein sequence ID" value="GEM81103.1"/>
    <property type="molecule type" value="Genomic_DNA"/>
</dbReference>
<dbReference type="Pfam" id="PF00437">
    <property type="entry name" value="T2SSE"/>
    <property type="match status" value="1"/>
</dbReference>
<proteinExistence type="inferred from homology"/>
<dbReference type="OrthoDB" id="9804785at2"/>
<dbReference type="PANTHER" id="PTHR30258">
    <property type="entry name" value="TYPE II SECRETION SYSTEM PROTEIN GSPE-RELATED"/>
    <property type="match status" value="1"/>
</dbReference>
<dbReference type="RefSeq" id="WP_119011282.1">
    <property type="nucleotide sequence ID" value="NZ_BJXK01000017.1"/>
</dbReference>
<dbReference type="InterPro" id="IPR001482">
    <property type="entry name" value="T2SS/T4SS_dom"/>
</dbReference>
<dbReference type="Gene3D" id="3.30.450.90">
    <property type="match status" value="1"/>
</dbReference>
<gene>
    <name evidence="5" type="primary">pilB</name>
    <name evidence="5" type="ORF">VSU01S_33480</name>
</gene>
<dbReference type="AlphaFoldDB" id="A0A511QUR5"/>
<dbReference type="InterPro" id="IPR037257">
    <property type="entry name" value="T2SS_E_N_sf"/>
</dbReference>
<evidence type="ECO:0000256" key="2">
    <source>
        <dbReference type="ARBA" id="ARBA00022741"/>
    </source>
</evidence>
<dbReference type="GO" id="GO:0005886">
    <property type="term" value="C:plasma membrane"/>
    <property type="evidence" value="ECO:0007669"/>
    <property type="project" value="TreeGrafter"/>
</dbReference>
<dbReference type="Gene3D" id="3.40.50.300">
    <property type="entry name" value="P-loop containing nucleotide triphosphate hydrolases"/>
    <property type="match status" value="1"/>
</dbReference>
<accession>A0A511QUR5</accession>
<dbReference type="SUPFAM" id="SSF160246">
    <property type="entry name" value="EspE N-terminal domain-like"/>
    <property type="match status" value="1"/>
</dbReference>
<name>A0A511QUR5_9VIBR</name>
<protein>
    <submittedName>
        <fullName evidence="5">Type IV-A pilus assembly ATPase PilB</fullName>
    </submittedName>
</protein>
<evidence type="ECO:0000256" key="3">
    <source>
        <dbReference type="ARBA" id="ARBA00022840"/>
    </source>
</evidence>
<dbReference type="PROSITE" id="PS00662">
    <property type="entry name" value="T2SP_E"/>
    <property type="match status" value="1"/>
</dbReference>
<dbReference type="InterPro" id="IPR027417">
    <property type="entry name" value="P-loop_NTPase"/>
</dbReference>
<evidence type="ECO:0000256" key="1">
    <source>
        <dbReference type="ARBA" id="ARBA00006611"/>
    </source>
</evidence>
<reference evidence="5 6" key="1">
    <citation type="submission" date="2019-07" db="EMBL/GenBank/DDBJ databases">
        <title>Whole genome shotgun sequence of Vibrio superstes NBRC 103154.</title>
        <authorList>
            <person name="Hosoyama A."/>
            <person name="Uohara A."/>
            <person name="Ohji S."/>
            <person name="Ichikawa N."/>
        </authorList>
    </citation>
    <scope>NUCLEOTIDE SEQUENCE [LARGE SCALE GENOMIC DNA]</scope>
    <source>
        <strain evidence="5 6">NBRC 103154</strain>
    </source>
</reference>
<organism evidence="5 6">
    <name type="scientific">Vibrio superstes NBRC 103154</name>
    <dbReference type="NCBI Taxonomy" id="1219062"/>
    <lineage>
        <taxon>Bacteria</taxon>
        <taxon>Pseudomonadati</taxon>
        <taxon>Pseudomonadota</taxon>
        <taxon>Gammaproteobacteria</taxon>
        <taxon>Vibrionales</taxon>
        <taxon>Vibrionaceae</taxon>
        <taxon>Vibrio</taxon>
    </lineage>
</organism>
<dbReference type="PANTHER" id="PTHR30258:SF1">
    <property type="entry name" value="PROTEIN TRANSPORT PROTEIN HOFB HOMOLOG"/>
    <property type="match status" value="1"/>
</dbReference>
<dbReference type="SUPFAM" id="SSF52540">
    <property type="entry name" value="P-loop containing nucleoside triphosphate hydrolases"/>
    <property type="match status" value="1"/>
</dbReference>
<keyword evidence="2" id="KW-0547">Nucleotide-binding</keyword>
<sequence>MTHPIIASLSPAILSQADVEQLSLRTIASTADALYQVSQVSQHSLAQLGQMLANHHQLAFNPSPNRSVKLRALITIINELHLESIVVQYPIIPISLDDGVLHLLSFDPLLKSLLAELQFHHRLNTQLILTDIEQFQSLYTQVKRQLSSQHNQDIDDLNLLSQIMQQSQQRNASDIHIEPDKDQARVRIRCDGLLVTIMQFPIDKMMALVSQIKIYAELDITEQRLPQDGRMSYAISEKEEIEVRVSTIPTLWGEKLVMRIAREKESLPKLEQLGLKQEQCHALKQALKQPQGLILVTGPTGSGKTITLYSCLSTIANTSINICTVEDPVEIHFEGFNQVQTNVHIDLNFARCLRSLLRQDPDVIMLGEIRDSETAEIAIHAAQTGHLVLSTLHTNSAFSALERLYQLGINQTDLIDSLQLVIAQRLLRKSCPHCAQSISHDICHHCNEGYKGRTGVFELLPITRQLLCNITQLQGGKEEINNYLIGEQGLHDVAKELCLQRVTTQQEIERVLGHE</sequence>
<dbReference type="GO" id="GO:0016887">
    <property type="term" value="F:ATP hydrolysis activity"/>
    <property type="evidence" value="ECO:0007669"/>
    <property type="project" value="TreeGrafter"/>
</dbReference>
<comment type="similarity">
    <text evidence="1">Belongs to the GSP E family.</text>
</comment>
<evidence type="ECO:0000259" key="4">
    <source>
        <dbReference type="PROSITE" id="PS00662"/>
    </source>
</evidence>
<evidence type="ECO:0000313" key="5">
    <source>
        <dbReference type="EMBL" id="GEM81103.1"/>
    </source>
</evidence>